<evidence type="ECO:0000313" key="10">
    <source>
        <dbReference type="Proteomes" id="UP000324800"/>
    </source>
</evidence>
<feature type="active site" description="Acyl-thioester intermediate" evidence="3">
    <location>
        <position position="112"/>
    </location>
</feature>
<evidence type="ECO:0000256" key="4">
    <source>
        <dbReference type="PIRSR" id="PIRSR610122-2"/>
    </source>
</evidence>
<feature type="active site" description="Proton donor/acceptor" evidence="3">
    <location>
        <position position="80"/>
    </location>
</feature>
<organism evidence="9 10">
    <name type="scientific">Streblomastix strix</name>
    <dbReference type="NCBI Taxonomy" id="222440"/>
    <lineage>
        <taxon>Eukaryota</taxon>
        <taxon>Metamonada</taxon>
        <taxon>Preaxostyla</taxon>
        <taxon>Oxymonadida</taxon>
        <taxon>Streblomastigidae</taxon>
        <taxon>Streblomastix</taxon>
    </lineage>
</organism>
<feature type="binding site" evidence="4">
    <location>
        <position position="199"/>
    </location>
    <ligand>
        <name>CoA</name>
        <dbReference type="ChEBI" id="CHEBI:57287"/>
    </ligand>
</feature>
<dbReference type="GO" id="GO:0006084">
    <property type="term" value="P:acetyl-CoA metabolic process"/>
    <property type="evidence" value="ECO:0007669"/>
    <property type="project" value="InterPro"/>
</dbReference>
<keyword evidence="6" id="KW-0812">Transmembrane</keyword>
<keyword evidence="5" id="KW-0752">Steroid biosynthesis</keyword>
<keyword evidence="2 5" id="KW-0808">Transferase</keyword>
<dbReference type="Pfam" id="PF01154">
    <property type="entry name" value="HMG_CoA_synt_N"/>
    <property type="match status" value="1"/>
</dbReference>
<feature type="domain" description="Hydroxymethylglutaryl-coenzyme A synthase C-terminal" evidence="8">
    <location>
        <begin position="170"/>
        <end position="354"/>
    </location>
</feature>
<dbReference type="CDD" id="cd00827">
    <property type="entry name" value="init_cond_enzymes"/>
    <property type="match status" value="1"/>
</dbReference>
<keyword evidence="5" id="KW-0756">Sterol biosynthesis</keyword>
<evidence type="ECO:0000259" key="8">
    <source>
        <dbReference type="Pfam" id="PF08540"/>
    </source>
</evidence>
<comment type="similarity">
    <text evidence="1 5">Belongs to the thiolase-like superfamily. HMG-CoA synthase family.</text>
</comment>
<comment type="catalytic activity">
    <reaction evidence="5">
        <text>acetoacetyl-CoA + acetyl-CoA + H2O = (3S)-3-hydroxy-3-methylglutaryl-CoA + CoA + H(+)</text>
        <dbReference type="Rhea" id="RHEA:10188"/>
        <dbReference type="ChEBI" id="CHEBI:15377"/>
        <dbReference type="ChEBI" id="CHEBI:15378"/>
        <dbReference type="ChEBI" id="CHEBI:43074"/>
        <dbReference type="ChEBI" id="CHEBI:57286"/>
        <dbReference type="ChEBI" id="CHEBI:57287"/>
        <dbReference type="ChEBI" id="CHEBI:57288"/>
        <dbReference type="EC" id="2.3.3.10"/>
    </reaction>
</comment>
<evidence type="ECO:0000256" key="3">
    <source>
        <dbReference type="PIRSR" id="PIRSR610122-1"/>
    </source>
</evidence>
<proteinExistence type="inferred from homology"/>
<dbReference type="NCBIfam" id="TIGR01833">
    <property type="entry name" value="HMG-CoA-S_euk"/>
    <property type="match status" value="1"/>
</dbReference>
<comment type="pathway">
    <text evidence="5">Metabolic intermediate biosynthesis; (R)-mevalonate biosynthesis; (R)-mevalonate from acetyl-CoA: step 2/3.</text>
</comment>
<dbReference type="InterPro" id="IPR016039">
    <property type="entry name" value="Thiolase-like"/>
</dbReference>
<keyword evidence="6" id="KW-0472">Membrane</keyword>
<dbReference type="GO" id="GO:0016126">
    <property type="term" value="P:sterol biosynthetic process"/>
    <property type="evidence" value="ECO:0007669"/>
    <property type="project" value="UniProtKB-KW"/>
</dbReference>
<dbReference type="UniPathway" id="UPA00058">
    <property type="reaction ID" value="UER00102"/>
</dbReference>
<accession>A0A5J4X967</accession>
<comment type="caution">
    <text evidence="9">The sequence shown here is derived from an EMBL/GenBank/DDBJ whole genome shotgun (WGS) entry which is preliminary data.</text>
</comment>
<feature type="domain" description="Hydroxymethylglutaryl-coenzyme A synthase N-terminal" evidence="7">
    <location>
        <begin position="2"/>
        <end position="166"/>
    </location>
</feature>
<evidence type="ECO:0000313" key="9">
    <source>
        <dbReference type="EMBL" id="KAA6403623.1"/>
    </source>
</evidence>
<dbReference type="Gene3D" id="3.40.47.10">
    <property type="match status" value="1"/>
</dbReference>
<sequence>MEVGISAIEFYWPTRFVSQKALESADGVKGKYTDGLGQEEMVFTSWREDAVSMALTVTQRLIQRNNIHSKDIGRIEVGTESIIDHSKSIKTHLLSLFGGSCHAEGVDCVNACFGGTQALFNAVDYVHVHEKNAIVVCTDIAVYEEKAARPTGGCGAIAMLITKNAPLVVENHRVSYSENQYDFFKPFLNSEYPKVESNSQQCYLKAVDNCAHQLLQELNENNINNTIHLLLHNNFDYLIFHTPFVRMIRKAFTRILLQERKYVKELNTTRKEKYEIKIPFPDFVKYDELLDENEDLEQKENKDKKQHFLQLQKDLLNDSNLLFDKYVGPSTNLPRIIGNSYTSSIFIALCSLLHSFIVINQKEQQQGQKEKIEHEQEREYKVYEEIAQKMNRKRILCFSYGSGFVSALWIIRVAYQPSSSSTHFTLNNILQSLDQNLNYIINGKIEQNIEEYERV</sequence>
<evidence type="ECO:0000256" key="1">
    <source>
        <dbReference type="ARBA" id="ARBA00007061"/>
    </source>
</evidence>
<dbReference type="InterPro" id="IPR013528">
    <property type="entry name" value="HMG_CoA_synth_N"/>
</dbReference>
<keyword evidence="6" id="KW-1133">Transmembrane helix</keyword>
<evidence type="ECO:0000259" key="7">
    <source>
        <dbReference type="Pfam" id="PF01154"/>
    </source>
</evidence>
<feature type="transmembrane region" description="Helical" evidence="6">
    <location>
        <begin position="341"/>
        <end position="359"/>
    </location>
</feature>
<gene>
    <name evidence="9" type="ORF">EZS28_000849</name>
</gene>
<dbReference type="SUPFAM" id="SSF53901">
    <property type="entry name" value="Thiolase-like"/>
    <property type="match status" value="2"/>
</dbReference>
<feature type="transmembrane region" description="Helical" evidence="6">
    <location>
        <begin position="395"/>
        <end position="415"/>
    </location>
</feature>
<comment type="function">
    <text evidence="5">Catalyzes the condensation of acetyl-CoA with acetoacetyl-CoA to form HMG-CoA.</text>
</comment>
<dbReference type="Proteomes" id="UP000324800">
    <property type="component" value="Unassembled WGS sequence"/>
</dbReference>
<keyword evidence="5" id="KW-0444">Lipid biosynthesis</keyword>
<dbReference type="InterPro" id="IPR010122">
    <property type="entry name" value="HMG_CoA_synthase_euk"/>
</dbReference>
<dbReference type="Pfam" id="PF08540">
    <property type="entry name" value="HMG_CoA_synt_C"/>
    <property type="match status" value="1"/>
</dbReference>
<name>A0A5J4X967_9EUKA</name>
<evidence type="ECO:0000256" key="5">
    <source>
        <dbReference type="RuleBase" id="RU364071"/>
    </source>
</evidence>
<evidence type="ECO:0000256" key="2">
    <source>
        <dbReference type="ARBA" id="ARBA00022679"/>
    </source>
</evidence>
<dbReference type="GO" id="GO:0004421">
    <property type="term" value="F:hydroxymethylglutaryl-CoA synthase activity"/>
    <property type="evidence" value="ECO:0007669"/>
    <property type="project" value="UniProtKB-EC"/>
</dbReference>
<feature type="binding site" evidence="4">
    <location>
        <position position="250"/>
    </location>
    <ligand>
        <name>CoA</name>
        <dbReference type="ChEBI" id="CHEBI:57287"/>
    </ligand>
</feature>
<protein>
    <recommendedName>
        <fullName evidence="5">Hydroxymethylglutaryl-CoA synthase</fullName>
        <shortName evidence="5">HMG-CoA synthase</shortName>
        <ecNumber evidence="5">2.3.3.10</ecNumber>
    </recommendedName>
    <alternativeName>
        <fullName evidence="5">3-hydroxy-3-methylglutaryl coenzyme A synthase</fullName>
    </alternativeName>
</protein>
<dbReference type="EC" id="2.3.3.10" evidence="5"/>
<dbReference type="PANTHER" id="PTHR43323">
    <property type="entry name" value="3-HYDROXY-3-METHYLGLUTARYL COENZYME A SYNTHASE"/>
    <property type="match status" value="1"/>
</dbReference>
<keyword evidence="5" id="KW-0753">Steroid metabolism</keyword>
<dbReference type="AlphaFoldDB" id="A0A5J4X967"/>
<reference evidence="9 10" key="1">
    <citation type="submission" date="2019-03" db="EMBL/GenBank/DDBJ databases">
        <title>Single cell metagenomics reveals metabolic interactions within the superorganism composed of flagellate Streblomastix strix and complex community of Bacteroidetes bacteria on its surface.</title>
        <authorList>
            <person name="Treitli S.C."/>
            <person name="Kolisko M."/>
            <person name="Husnik F."/>
            <person name="Keeling P."/>
            <person name="Hampl V."/>
        </authorList>
    </citation>
    <scope>NUCLEOTIDE SEQUENCE [LARGE SCALE GENOMIC DNA]</scope>
    <source>
        <strain evidence="9">ST1C</strain>
    </source>
</reference>
<dbReference type="OrthoDB" id="1269963at2759"/>
<dbReference type="InterPro" id="IPR013746">
    <property type="entry name" value="HMG_CoA_synt_C_dom"/>
</dbReference>
<evidence type="ECO:0000256" key="6">
    <source>
        <dbReference type="SAM" id="Phobius"/>
    </source>
</evidence>
<keyword evidence="5" id="KW-0443">Lipid metabolism</keyword>
<dbReference type="EMBL" id="SNRW01000079">
    <property type="protein sequence ID" value="KAA6403623.1"/>
    <property type="molecule type" value="Genomic_DNA"/>
</dbReference>
<keyword evidence="5" id="KW-1207">Sterol metabolism</keyword>
<dbReference type="GO" id="GO:0010142">
    <property type="term" value="P:farnesyl diphosphate biosynthetic process, mevalonate pathway"/>
    <property type="evidence" value="ECO:0007669"/>
    <property type="project" value="InterPro"/>
</dbReference>
<feature type="active site" description="Proton donor/acceptor" evidence="3">
    <location>
        <position position="241"/>
    </location>
</feature>
<dbReference type="PANTHER" id="PTHR43323:SF2">
    <property type="entry name" value="HYDROXYMETHYLGLUTARYL-COA SYNTHASE"/>
    <property type="match status" value="1"/>
</dbReference>